<evidence type="ECO:0000256" key="5">
    <source>
        <dbReference type="PROSITE-ProRule" id="PRU00169"/>
    </source>
</evidence>
<dbReference type="Gene3D" id="3.40.50.2300">
    <property type="match status" value="1"/>
</dbReference>
<accession>A0AA37QI78</accession>
<evidence type="ECO:0000256" key="3">
    <source>
        <dbReference type="ARBA" id="ARBA00023125"/>
    </source>
</evidence>
<dbReference type="GO" id="GO:0006355">
    <property type="term" value="P:regulation of DNA-templated transcription"/>
    <property type="evidence" value="ECO:0007669"/>
    <property type="project" value="InterPro"/>
</dbReference>
<dbReference type="PANTHER" id="PTHR43214">
    <property type="entry name" value="TWO-COMPONENT RESPONSE REGULATOR"/>
    <property type="match status" value="1"/>
</dbReference>
<dbReference type="EMBL" id="BRXS01000005">
    <property type="protein sequence ID" value="GLC26970.1"/>
    <property type="molecule type" value="Genomic_DNA"/>
</dbReference>
<feature type="domain" description="HTH luxR-type" evidence="6">
    <location>
        <begin position="152"/>
        <end position="217"/>
    </location>
</feature>
<feature type="domain" description="Response regulatory" evidence="7">
    <location>
        <begin position="12"/>
        <end position="128"/>
    </location>
</feature>
<dbReference type="PRINTS" id="PR00038">
    <property type="entry name" value="HTHLUXR"/>
</dbReference>
<dbReference type="RefSeq" id="WP_284351420.1">
    <property type="nucleotide sequence ID" value="NZ_BRXS01000005.1"/>
</dbReference>
<dbReference type="SUPFAM" id="SSF52172">
    <property type="entry name" value="CheY-like"/>
    <property type="match status" value="1"/>
</dbReference>
<dbReference type="InterPro" id="IPR011006">
    <property type="entry name" value="CheY-like_superfamily"/>
</dbReference>
<evidence type="ECO:0000256" key="1">
    <source>
        <dbReference type="ARBA" id="ARBA00022553"/>
    </source>
</evidence>
<gene>
    <name evidence="8" type="ORF">rosag_34830</name>
</gene>
<evidence type="ECO:0000259" key="6">
    <source>
        <dbReference type="PROSITE" id="PS50043"/>
    </source>
</evidence>
<dbReference type="GO" id="GO:0003677">
    <property type="term" value="F:DNA binding"/>
    <property type="evidence" value="ECO:0007669"/>
    <property type="project" value="UniProtKB-KW"/>
</dbReference>
<dbReference type="InterPro" id="IPR001789">
    <property type="entry name" value="Sig_transdc_resp-reg_receiver"/>
</dbReference>
<feature type="modified residue" description="4-aspartylphosphate" evidence="5">
    <location>
        <position position="63"/>
    </location>
</feature>
<organism evidence="8 9">
    <name type="scientific">Roseisolibacter agri</name>
    <dbReference type="NCBI Taxonomy" id="2014610"/>
    <lineage>
        <taxon>Bacteria</taxon>
        <taxon>Pseudomonadati</taxon>
        <taxon>Gemmatimonadota</taxon>
        <taxon>Gemmatimonadia</taxon>
        <taxon>Gemmatimonadales</taxon>
        <taxon>Gemmatimonadaceae</taxon>
        <taxon>Roseisolibacter</taxon>
    </lineage>
</organism>
<dbReference type="PROSITE" id="PS00622">
    <property type="entry name" value="HTH_LUXR_1"/>
    <property type="match status" value="1"/>
</dbReference>
<dbReference type="PANTHER" id="PTHR43214:SF41">
    <property type="entry name" value="NITRATE_NITRITE RESPONSE REGULATOR PROTEIN NARP"/>
    <property type="match status" value="1"/>
</dbReference>
<keyword evidence="3 8" id="KW-0238">DNA-binding</keyword>
<dbReference type="GO" id="GO:0000160">
    <property type="term" value="P:phosphorelay signal transduction system"/>
    <property type="evidence" value="ECO:0007669"/>
    <property type="project" value="InterPro"/>
</dbReference>
<evidence type="ECO:0000313" key="8">
    <source>
        <dbReference type="EMBL" id="GLC26970.1"/>
    </source>
</evidence>
<dbReference type="InterPro" id="IPR016032">
    <property type="entry name" value="Sig_transdc_resp-reg_C-effctor"/>
</dbReference>
<dbReference type="InterPro" id="IPR000792">
    <property type="entry name" value="Tscrpt_reg_LuxR_C"/>
</dbReference>
<evidence type="ECO:0000256" key="2">
    <source>
        <dbReference type="ARBA" id="ARBA00023015"/>
    </source>
</evidence>
<dbReference type="AlphaFoldDB" id="A0AA37QI78"/>
<keyword evidence="1 5" id="KW-0597">Phosphoprotein</keyword>
<dbReference type="CDD" id="cd06170">
    <property type="entry name" value="LuxR_C_like"/>
    <property type="match status" value="1"/>
</dbReference>
<name>A0AA37QI78_9BACT</name>
<keyword evidence="4" id="KW-0804">Transcription</keyword>
<sequence length="222" mass="23199">MTQPTTRAGVIRIVIADDHAIVRDGLRSLIEAQPGLEVVGEAGDGDEAWRRACELKPDVLLLDLSMPRVTGIDGAERIARDCPGVRILALTAHEERGYVTRLLGAGAAGYLVKRTAGAELVRAIRVVAAGGTYVDPSIAAALLVEPARGAPGAAGPGALTPREAEVLQLVVRGHLNKEIAASLAIGVKTVETHKANAMAKLGLTSRAALVRFALDQGWLAED</sequence>
<keyword evidence="2" id="KW-0805">Transcription regulation</keyword>
<dbReference type="Pfam" id="PF00196">
    <property type="entry name" value="GerE"/>
    <property type="match status" value="1"/>
</dbReference>
<dbReference type="InterPro" id="IPR058245">
    <property type="entry name" value="NreC/VraR/RcsB-like_REC"/>
</dbReference>
<dbReference type="CDD" id="cd17535">
    <property type="entry name" value="REC_NarL-like"/>
    <property type="match status" value="1"/>
</dbReference>
<proteinExistence type="predicted"/>
<evidence type="ECO:0000313" key="9">
    <source>
        <dbReference type="Proteomes" id="UP001161325"/>
    </source>
</evidence>
<keyword evidence="9" id="KW-1185">Reference proteome</keyword>
<dbReference type="SMART" id="SM00421">
    <property type="entry name" value="HTH_LUXR"/>
    <property type="match status" value="1"/>
</dbReference>
<dbReference type="SUPFAM" id="SSF46894">
    <property type="entry name" value="C-terminal effector domain of the bipartite response regulators"/>
    <property type="match status" value="1"/>
</dbReference>
<evidence type="ECO:0000256" key="4">
    <source>
        <dbReference type="ARBA" id="ARBA00023163"/>
    </source>
</evidence>
<dbReference type="InterPro" id="IPR039420">
    <property type="entry name" value="WalR-like"/>
</dbReference>
<evidence type="ECO:0000259" key="7">
    <source>
        <dbReference type="PROSITE" id="PS50110"/>
    </source>
</evidence>
<dbReference type="PROSITE" id="PS50043">
    <property type="entry name" value="HTH_LUXR_2"/>
    <property type="match status" value="1"/>
</dbReference>
<dbReference type="PROSITE" id="PS50110">
    <property type="entry name" value="RESPONSE_REGULATORY"/>
    <property type="match status" value="1"/>
</dbReference>
<dbReference type="Proteomes" id="UP001161325">
    <property type="component" value="Unassembled WGS sequence"/>
</dbReference>
<dbReference type="SMART" id="SM00448">
    <property type="entry name" value="REC"/>
    <property type="match status" value="1"/>
</dbReference>
<reference evidence="8" key="1">
    <citation type="submission" date="2022-08" db="EMBL/GenBank/DDBJ databases">
        <title>Draft genome sequencing of Roseisolibacter agri AW1220.</title>
        <authorList>
            <person name="Tobiishi Y."/>
            <person name="Tonouchi A."/>
        </authorList>
    </citation>
    <scope>NUCLEOTIDE SEQUENCE</scope>
    <source>
        <strain evidence="8">AW1220</strain>
    </source>
</reference>
<protein>
    <submittedName>
        <fullName evidence="8">DNA-binding response regulator</fullName>
    </submittedName>
</protein>
<dbReference type="Pfam" id="PF00072">
    <property type="entry name" value="Response_reg"/>
    <property type="match status" value="1"/>
</dbReference>
<comment type="caution">
    <text evidence="8">The sequence shown here is derived from an EMBL/GenBank/DDBJ whole genome shotgun (WGS) entry which is preliminary data.</text>
</comment>